<dbReference type="RefSeq" id="WP_170281858.1">
    <property type="nucleotide sequence ID" value="NZ_JABEQY010000022.1"/>
</dbReference>
<evidence type="ECO:0000256" key="2">
    <source>
        <dbReference type="ARBA" id="ARBA00023315"/>
    </source>
</evidence>
<dbReference type="AlphaFoldDB" id="A0A7Y2R8F7"/>
<dbReference type="InterPro" id="IPR016181">
    <property type="entry name" value="Acyl_CoA_acyltransferase"/>
</dbReference>
<comment type="caution">
    <text evidence="4">The sequence shown here is derived from an EMBL/GenBank/DDBJ whole genome shotgun (WGS) entry which is preliminary data.</text>
</comment>
<dbReference type="Proteomes" id="UP000530654">
    <property type="component" value="Unassembled WGS sequence"/>
</dbReference>
<keyword evidence="1 4" id="KW-0808">Transferase</keyword>
<dbReference type="PANTHER" id="PTHR43877:SF1">
    <property type="entry name" value="ACETYLTRANSFERASE"/>
    <property type="match status" value="1"/>
</dbReference>
<dbReference type="InterPro" id="IPR000182">
    <property type="entry name" value="GNAT_dom"/>
</dbReference>
<evidence type="ECO:0000259" key="3">
    <source>
        <dbReference type="PROSITE" id="PS51186"/>
    </source>
</evidence>
<name>A0A7Y2R8F7_9HYPH</name>
<dbReference type="PROSITE" id="PS51186">
    <property type="entry name" value="GNAT"/>
    <property type="match status" value="1"/>
</dbReference>
<evidence type="ECO:0000313" key="5">
    <source>
        <dbReference type="Proteomes" id="UP000530654"/>
    </source>
</evidence>
<sequence length="167" mass="18573">MTIDIRRLRDQLPQEIADLESEARREGYRHIARLIDEWSTGDIKFERDGESLLGAYVDGALVGIGGMTVDPAMSGALRMRRFYIRPAMRGRRIGRMLALALFDHARSRCGIVTVHAGNDGAARFWESLGFQPHGRDGHTHLFALHGVGHSDDPAASNLRQCVTPRSP</sequence>
<dbReference type="PANTHER" id="PTHR43877">
    <property type="entry name" value="AMINOALKYLPHOSPHONATE N-ACETYLTRANSFERASE-RELATED-RELATED"/>
    <property type="match status" value="1"/>
</dbReference>
<organism evidence="4 5">
    <name type="scientific">Rhizobium laguerreae</name>
    <dbReference type="NCBI Taxonomy" id="1076926"/>
    <lineage>
        <taxon>Bacteria</taxon>
        <taxon>Pseudomonadati</taxon>
        <taxon>Pseudomonadota</taxon>
        <taxon>Alphaproteobacteria</taxon>
        <taxon>Hyphomicrobiales</taxon>
        <taxon>Rhizobiaceae</taxon>
        <taxon>Rhizobium/Agrobacterium group</taxon>
        <taxon>Rhizobium</taxon>
    </lineage>
</organism>
<reference evidence="4 5" key="1">
    <citation type="submission" date="2020-04" db="EMBL/GenBank/DDBJ databases">
        <title>Rhizobium bacterial biofertilizers improve the content of phenolic compounds of Lactuca sativa L. under non-saline and saline-stress conditions.</title>
        <authorList>
            <person name="Ayuso-Calles M."/>
            <person name="Garcia-Estevez I."/>
            <person name="Jimenez-Gomez A."/>
            <person name="Flores-Felix J.D."/>
            <person name="Escribano-Bailon M."/>
            <person name="Rivas R."/>
        </authorList>
    </citation>
    <scope>NUCLEOTIDE SEQUENCE [LARGE SCALE GENOMIC DNA]</scope>
    <source>
        <strain evidence="4 5">GPTR02</strain>
    </source>
</reference>
<feature type="domain" description="N-acetyltransferase" evidence="3">
    <location>
        <begin position="3"/>
        <end position="159"/>
    </location>
</feature>
<dbReference type="Pfam" id="PF00583">
    <property type="entry name" value="Acetyltransf_1"/>
    <property type="match status" value="1"/>
</dbReference>
<evidence type="ECO:0000313" key="4">
    <source>
        <dbReference type="EMBL" id="NNH66116.1"/>
    </source>
</evidence>
<accession>A0A7Y2R8F7</accession>
<proteinExistence type="predicted"/>
<dbReference type="GO" id="GO:0016747">
    <property type="term" value="F:acyltransferase activity, transferring groups other than amino-acyl groups"/>
    <property type="evidence" value="ECO:0007669"/>
    <property type="project" value="InterPro"/>
</dbReference>
<dbReference type="InterPro" id="IPR050832">
    <property type="entry name" value="Bact_Acetyltransf"/>
</dbReference>
<dbReference type="SUPFAM" id="SSF55729">
    <property type="entry name" value="Acyl-CoA N-acyltransferases (Nat)"/>
    <property type="match status" value="1"/>
</dbReference>
<gene>
    <name evidence="4" type="ORF">HLI17_23020</name>
</gene>
<keyword evidence="2" id="KW-0012">Acyltransferase</keyword>
<dbReference type="Gene3D" id="3.40.630.30">
    <property type="match status" value="1"/>
</dbReference>
<dbReference type="CDD" id="cd04301">
    <property type="entry name" value="NAT_SF"/>
    <property type="match status" value="1"/>
</dbReference>
<dbReference type="EMBL" id="JABEQY010000022">
    <property type="protein sequence ID" value="NNH66116.1"/>
    <property type="molecule type" value="Genomic_DNA"/>
</dbReference>
<evidence type="ECO:0000256" key="1">
    <source>
        <dbReference type="ARBA" id="ARBA00022679"/>
    </source>
</evidence>
<protein>
    <submittedName>
        <fullName evidence="4">GNAT family N-acetyltransferase</fullName>
    </submittedName>
</protein>